<evidence type="ECO:0000313" key="2">
    <source>
        <dbReference type="Proteomes" id="UP000696280"/>
    </source>
</evidence>
<dbReference type="GO" id="GO:0016491">
    <property type="term" value="F:oxidoreductase activity"/>
    <property type="evidence" value="ECO:0007669"/>
    <property type="project" value="TreeGrafter"/>
</dbReference>
<accession>A0A9N9PQ18</accession>
<evidence type="ECO:0008006" key="3">
    <source>
        <dbReference type="Google" id="ProtNLM"/>
    </source>
</evidence>
<dbReference type="InterPro" id="IPR050464">
    <property type="entry name" value="Zeta_carotene_desat/Oxidored"/>
</dbReference>
<dbReference type="PANTHER" id="PTHR42923">
    <property type="entry name" value="PROTOPORPHYRINOGEN OXIDASE"/>
    <property type="match status" value="1"/>
</dbReference>
<sequence>MVEGKARNIVIIGAGAAGMSCAATLAQHPEKFNVTVLECAPVTGGQATSISLDKTKYGTDWMNDGVQGGSLVGFSFPRNAYRHIITPTQIFKHTFNFFRKYGHEPQEIKLQVAFGKGPDGFWTNCFPSPLIEQFSSDIKKFGKVLKIIKWTLPILGLVPIRIMLKMFFFSKDFGDKMVYPLIALFLGTGNQTANVSCAILERLFDDPNMKLWDYDSETLLPNLPTMVTFPNLHNFYEDWKSDLISKGVDIRLETEVTEIVQRNKNGVTLKSRQVQKGSIGQQENSKVNTEKFDDLVMCVLADDALKLLGKTASYREKFVLGGASFYDDITITHSDHAYFQKHYETHFSESLCAEPKSKSQRDQIAFAKGEQRGVDDEPSGYRPMYYTKSYKEDPKKIEMSFDCTNYQHQFRMDHDAEIAPVKFENHVFQSIFLDKRNKELWTIDEIDESKVIEKKWWHQLGHKWQHYVRVVPGIYFSDTAFPSNHINEDVGMMFLNGKNRTMFAGSWTLVNMHELACVSGIAAAYRLGADYVKFDDFAEDFFSKYLLLSHGARYGAEQKRRKQKQN</sequence>
<protein>
    <recommendedName>
        <fullName evidence="3">Flavin-containing amine oxidasedehydrogenase</fullName>
    </recommendedName>
</protein>
<dbReference type="SUPFAM" id="SSF51905">
    <property type="entry name" value="FAD/NAD(P)-binding domain"/>
    <property type="match status" value="1"/>
</dbReference>
<dbReference type="Proteomes" id="UP000696280">
    <property type="component" value="Unassembled WGS sequence"/>
</dbReference>
<organism evidence="1 2">
    <name type="scientific">Hymenoscyphus fraxineus</name>
    <dbReference type="NCBI Taxonomy" id="746836"/>
    <lineage>
        <taxon>Eukaryota</taxon>
        <taxon>Fungi</taxon>
        <taxon>Dikarya</taxon>
        <taxon>Ascomycota</taxon>
        <taxon>Pezizomycotina</taxon>
        <taxon>Leotiomycetes</taxon>
        <taxon>Helotiales</taxon>
        <taxon>Helotiaceae</taxon>
        <taxon>Hymenoscyphus</taxon>
    </lineage>
</organism>
<dbReference type="Gene3D" id="3.50.50.60">
    <property type="entry name" value="FAD/NAD(P)-binding domain"/>
    <property type="match status" value="1"/>
</dbReference>
<keyword evidence="2" id="KW-1185">Reference proteome</keyword>
<dbReference type="PROSITE" id="PS51257">
    <property type="entry name" value="PROKAR_LIPOPROTEIN"/>
    <property type="match status" value="1"/>
</dbReference>
<reference evidence="1" key="1">
    <citation type="submission" date="2021-07" db="EMBL/GenBank/DDBJ databases">
        <authorList>
            <person name="Durling M."/>
        </authorList>
    </citation>
    <scope>NUCLEOTIDE SEQUENCE</scope>
</reference>
<dbReference type="AlphaFoldDB" id="A0A9N9PQ18"/>
<evidence type="ECO:0000313" key="1">
    <source>
        <dbReference type="EMBL" id="CAG8955281.1"/>
    </source>
</evidence>
<name>A0A9N9PQ18_9HELO</name>
<gene>
    <name evidence="1" type="ORF">HYFRA_00011263</name>
</gene>
<proteinExistence type="predicted"/>
<dbReference type="PANTHER" id="PTHR42923:SF20">
    <property type="entry name" value="FLAVIN-CONTAINING AMINE OXIDASEDEHYDROGENASE"/>
    <property type="match status" value="1"/>
</dbReference>
<dbReference type="OrthoDB" id="2019015at2759"/>
<dbReference type="Pfam" id="PF13450">
    <property type="entry name" value="NAD_binding_8"/>
    <property type="match status" value="1"/>
</dbReference>
<dbReference type="EMBL" id="CAJVRL010000061">
    <property type="protein sequence ID" value="CAG8955281.1"/>
    <property type="molecule type" value="Genomic_DNA"/>
</dbReference>
<dbReference type="InterPro" id="IPR036188">
    <property type="entry name" value="FAD/NAD-bd_sf"/>
</dbReference>
<comment type="caution">
    <text evidence="1">The sequence shown here is derived from an EMBL/GenBank/DDBJ whole genome shotgun (WGS) entry which is preliminary data.</text>
</comment>